<dbReference type="SMART" id="SM00513">
    <property type="entry name" value="SAP"/>
    <property type="match status" value="1"/>
</dbReference>
<dbReference type="InterPro" id="IPR036361">
    <property type="entry name" value="SAP_dom_sf"/>
</dbReference>
<sequence>MATEYNKLKVVDLKAELKNRGLPQNGLKAELVARLEAAEAEAESAQPASTEDPAEVTTQDVAQDVSDDVEKSEGTPGPVEPAVSNESVQDQLPDPPTAQETPATTIDAQGQAASLPQSTDVTPAPLEEVVRDSQKRKRRSGSPQPSPEDIARKRVRQDDQEIAPAETDPEGTSDLARGPDVDTEGVRGDVSAEQDGGESNDETRVVETSLDDDQGGNSSGISGTAAPSSPKEALTTANEALPDQEPRVHLPTEMERDIEPAIHPATSALYIKNFMRPLRPQTVQDHLLDLATPSGASIDESTIVDFYLDTIRTHAFVVFNSISAASRVRTALHDRIWPDETNRKPLWVDFIPPERFSDWVDMEQGSSGGRGSTNRYEVTYENDGDGNVTASLQEAGAAPPVTKQPPPQPSQPERRVSIPSGPSRPFPGVEGAPLGPRGFQQGGRGPAVQPSRLERLSEQSLTTRAYPNISYKPVSEDLAERRLSILSEAKTRDYDRDFGKEYKRYYFENGDYLVDRGPEIFLGIRPPHRERERRRGLAGGRRGGGGGRGGGGPHRGGGGPPLYHGVPRGGDRFRPQDSSGPRRNGRPRYGDDRGGDRYRGGIYDRY</sequence>
<evidence type="ECO:0000313" key="4">
    <source>
        <dbReference type="Proteomes" id="UP000293360"/>
    </source>
</evidence>
<dbReference type="PROSITE" id="PS50800">
    <property type="entry name" value="SAP"/>
    <property type="match status" value="1"/>
</dbReference>
<feature type="domain" description="SAP" evidence="2">
    <location>
        <begin position="5"/>
        <end position="39"/>
    </location>
</feature>
<feature type="compositionally biased region" description="Basic and acidic residues" evidence="1">
    <location>
        <begin position="149"/>
        <end position="159"/>
    </location>
</feature>
<dbReference type="SUPFAM" id="SSF54928">
    <property type="entry name" value="RNA-binding domain, RBD"/>
    <property type="match status" value="1"/>
</dbReference>
<feature type="compositionally biased region" description="Basic and acidic residues" evidence="1">
    <location>
        <begin position="177"/>
        <end position="187"/>
    </location>
</feature>
<name>A0A4Q4T3I3_9PEZI</name>
<dbReference type="InterPro" id="IPR034257">
    <property type="entry name" value="Acinus_RRM"/>
</dbReference>
<dbReference type="InterPro" id="IPR035979">
    <property type="entry name" value="RBD_domain_sf"/>
</dbReference>
<dbReference type="STRING" id="155417.A0A4Q4T3I3"/>
<evidence type="ECO:0000313" key="3">
    <source>
        <dbReference type="EMBL" id="RYO99084.1"/>
    </source>
</evidence>
<feature type="compositionally biased region" description="Polar residues" evidence="1">
    <location>
        <begin position="215"/>
        <end position="227"/>
    </location>
</feature>
<dbReference type="PANTHER" id="PTHR47031">
    <property type="entry name" value="SAP DNA-BINDING DOMAIN-CONTAINING PROTEIN"/>
    <property type="match status" value="1"/>
</dbReference>
<feature type="compositionally biased region" description="Basic and acidic residues" evidence="1">
    <location>
        <begin position="588"/>
        <end position="606"/>
    </location>
</feature>
<dbReference type="EMBL" id="QJNU01000437">
    <property type="protein sequence ID" value="RYO99084.1"/>
    <property type="molecule type" value="Genomic_DNA"/>
</dbReference>
<dbReference type="Pfam" id="PF02037">
    <property type="entry name" value="SAP"/>
    <property type="match status" value="1"/>
</dbReference>
<dbReference type="OrthoDB" id="5348404at2759"/>
<feature type="region of interest" description="Disordered" evidence="1">
    <location>
        <begin position="359"/>
        <end position="458"/>
    </location>
</feature>
<proteinExistence type="predicted"/>
<dbReference type="Proteomes" id="UP000293360">
    <property type="component" value="Unassembled WGS sequence"/>
</dbReference>
<dbReference type="SUPFAM" id="SSF68906">
    <property type="entry name" value="SAP domain"/>
    <property type="match status" value="1"/>
</dbReference>
<feature type="region of interest" description="Disordered" evidence="1">
    <location>
        <begin position="524"/>
        <end position="606"/>
    </location>
</feature>
<dbReference type="GO" id="GO:0003676">
    <property type="term" value="F:nucleic acid binding"/>
    <property type="evidence" value="ECO:0007669"/>
    <property type="project" value="InterPro"/>
</dbReference>
<protein>
    <recommendedName>
        <fullName evidence="2">SAP domain-containing protein</fullName>
    </recommendedName>
</protein>
<dbReference type="InterPro" id="IPR003034">
    <property type="entry name" value="SAP_dom"/>
</dbReference>
<evidence type="ECO:0000259" key="2">
    <source>
        <dbReference type="PROSITE" id="PS50800"/>
    </source>
</evidence>
<dbReference type="AlphaFoldDB" id="A0A4Q4T3I3"/>
<gene>
    <name evidence="3" type="ORF">DL764_006911</name>
</gene>
<feature type="compositionally biased region" description="Polar residues" evidence="1">
    <location>
        <begin position="98"/>
        <end position="121"/>
    </location>
</feature>
<reference evidence="3 4" key="1">
    <citation type="submission" date="2018-06" db="EMBL/GenBank/DDBJ databases">
        <title>Complete Genomes of Monosporascus.</title>
        <authorList>
            <person name="Robinson A.J."/>
            <person name="Natvig D.O."/>
        </authorList>
    </citation>
    <scope>NUCLEOTIDE SEQUENCE [LARGE SCALE GENOMIC DNA]</scope>
    <source>
        <strain evidence="3 4">CBS 110550</strain>
    </source>
</reference>
<evidence type="ECO:0000256" key="1">
    <source>
        <dbReference type="SAM" id="MobiDB-lite"/>
    </source>
</evidence>
<dbReference type="CDD" id="cd12432">
    <property type="entry name" value="RRM_ACINU"/>
    <property type="match status" value="1"/>
</dbReference>
<dbReference type="Gene3D" id="1.10.720.30">
    <property type="entry name" value="SAP domain"/>
    <property type="match status" value="1"/>
</dbReference>
<keyword evidence="4" id="KW-1185">Reference proteome</keyword>
<dbReference type="PANTHER" id="PTHR47031:SF3">
    <property type="entry name" value="SAP DOMAIN-CONTAINING PROTEIN"/>
    <property type="match status" value="1"/>
</dbReference>
<feature type="compositionally biased region" description="Gly residues" evidence="1">
    <location>
        <begin position="537"/>
        <end position="560"/>
    </location>
</feature>
<accession>A0A4Q4T3I3</accession>
<feature type="region of interest" description="Disordered" evidence="1">
    <location>
        <begin position="37"/>
        <end position="247"/>
    </location>
</feature>
<comment type="caution">
    <text evidence="3">The sequence shown here is derived from an EMBL/GenBank/DDBJ whole genome shotgun (WGS) entry which is preliminary data.</text>
</comment>
<organism evidence="3 4">
    <name type="scientific">Monosporascus ibericus</name>
    <dbReference type="NCBI Taxonomy" id="155417"/>
    <lineage>
        <taxon>Eukaryota</taxon>
        <taxon>Fungi</taxon>
        <taxon>Dikarya</taxon>
        <taxon>Ascomycota</taxon>
        <taxon>Pezizomycotina</taxon>
        <taxon>Sordariomycetes</taxon>
        <taxon>Xylariomycetidae</taxon>
        <taxon>Xylariales</taxon>
        <taxon>Xylariales incertae sedis</taxon>
        <taxon>Monosporascus</taxon>
    </lineage>
</organism>